<dbReference type="InterPro" id="IPR036388">
    <property type="entry name" value="WH-like_DNA-bd_sf"/>
</dbReference>
<name>A0A4D7B1G3_9HYPH</name>
<reference evidence="6 7" key="1">
    <citation type="submission" date="2019-04" db="EMBL/GenBank/DDBJ databases">
        <title>Phreatobacter aquaticus sp. nov.</title>
        <authorList>
            <person name="Choi A."/>
        </authorList>
    </citation>
    <scope>NUCLEOTIDE SEQUENCE [LARGE SCALE GENOMIC DNA]</scope>
    <source>
        <strain evidence="6 7">KCTC 52518</strain>
    </source>
</reference>
<organism evidence="6 7">
    <name type="scientific">Phreatobacter stygius</name>
    <dbReference type="NCBI Taxonomy" id="1940610"/>
    <lineage>
        <taxon>Bacteria</taxon>
        <taxon>Pseudomonadati</taxon>
        <taxon>Pseudomonadota</taxon>
        <taxon>Alphaproteobacteria</taxon>
        <taxon>Hyphomicrobiales</taxon>
        <taxon>Phreatobacteraceae</taxon>
        <taxon>Phreatobacter</taxon>
    </lineage>
</organism>
<dbReference type="GO" id="GO:0003700">
    <property type="term" value="F:DNA-binding transcription factor activity"/>
    <property type="evidence" value="ECO:0007669"/>
    <property type="project" value="InterPro"/>
</dbReference>
<dbReference type="PROSITE" id="PS50931">
    <property type="entry name" value="HTH_LYSR"/>
    <property type="match status" value="1"/>
</dbReference>
<dbReference type="PANTHER" id="PTHR30427:SF1">
    <property type="entry name" value="TRANSCRIPTIONAL ACTIVATOR PROTEIN LYSR"/>
    <property type="match status" value="1"/>
</dbReference>
<accession>A0A4D7B1G3</accession>
<comment type="similarity">
    <text evidence="1">Belongs to the LysR transcriptional regulatory family.</text>
</comment>
<dbReference type="OrthoDB" id="9806538at2"/>
<keyword evidence="2" id="KW-0805">Transcription regulation</keyword>
<dbReference type="PRINTS" id="PR00039">
    <property type="entry name" value="HTHLYSR"/>
</dbReference>
<evidence type="ECO:0000256" key="1">
    <source>
        <dbReference type="ARBA" id="ARBA00009437"/>
    </source>
</evidence>
<sequence>MTMNLRQIEMFRAVMMTGSISGAARLLSVSQPAISRLLAYTEDRLGLTLFERVKGRVQPTPEARRLFIEVDQVHQGVARVNELADELRRGGTGSVRMVASPSVGHVLVPKAIARFRARFPEVRIELEILTLSELIAKVGSNRVDLAVTSIAVDEPTVTSVSIGEGRLQVIFPADHPLGEKRIIKPADLAPYPIISYGPQTPYGMIVNRVLMSTTKPIRVNTQVRFTPNACSLVQAGAGIAIVDDFVLMDGAWPNIQSRPLVPKTTTRVHLLTARVEPLSRIARSFVANLKELLADPAEPPGRG</sequence>
<dbReference type="InterPro" id="IPR005119">
    <property type="entry name" value="LysR_subst-bd"/>
</dbReference>
<dbReference type="InterPro" id="IPR036390">
    <property type="entry name" value="WH_DNA-bd_sf"/>
</dbReference>
<keyword evidence="4" id="KW-0804">Transcription</keyword>
<protein>
    <submittedName>
        <fullName evidence="6">LysR family transcriptional regulator</fullName>
    </submittedName>
</protein>
<dbReference type="InterPro" id="IPR000847">
    <property type="entry name" value="LysR_HTH_N"/>
</dbReference>
<dbReference type="KEGG" id="pstg:E8M01_26450"/>
<dbReference type="GO" id="GO:0010628">
    <property type="term" value="P:positive regulation of gene expression"/>
    <property type="evidence" value="ECO:0007669"/>
    <property type="project" value="TreeGrafter"/>
</dbReference>
<dbReference type="Gene3D" id="3.40.190.290">
    <property type="match status" value="1"/>
</dbReference>
<gene>
    <name evidence="6" type="ORF">E8M01_26450</name>
</gene>
<keyword evidence="7" id="KW-1185">Reference proteome</keyword>
<dbReference type="EMBL" id="CP039690">
    <property type="protein sequence ID" value="QCI67454.1"/>
    <property type="molecule type" value="Genomic_DNA"/>
</dbReference>
<evidence type="ECO:0000256" key="3">
    <source>
        <dbReference type="ARBA" id="ARBA00023125"/>
    </source>
</evidence>
<dbReference type="AlphaFoldDB" id="A0A4D7B1G3"/>
<dbReference type="Pfam" id="PF03466">
    <property type="entry name" value="LysR_substrate"/>
    <property type="match status" value="1"/>
</dbReference>
<dbReference type="Proteomes" id="UP000298781">
    <property type="component" value="Chromosome"/>
</dbReference>
<evidence type="ECO:0000256" key="2">
    <source>
        <dbReference type="ARBA" id="ARBA00023015"/>
    </source>
</evidence>
<proteinExistence type="inferred from homology"/>
<dbReference type="Gene3D" id="1.10.10.10">
    <property type="entry name" value="Winged helix-like DNA-binding domain superfamily/Winged helix DNA-binding domain"/>
    <property type="match status" value="1"/>
</dbReference>
<feature type="domain" description="HTH lysR-type" evidence="5">
    <location>
        <begin position="3"/>
        <end position="60"/>
    </location>
</feature>
<dbReference type="PANTHER" id="PTHR30427">
    <property type="entry name" value="TRANSCRIPTIONAL ACTIVATOR PROTEIN LYSR"/>
    <property type="match status" value="1"/>
</dbReference>
<dbReference type="GO" id="GO:0043565">
    <property type="term" value="F:sequence-specific DNA binding"/>
    <property type="evidence" value="ECO:0007669"/>
    <property type="project" value="TreeGrafter"/>
</dbReference>
<keyword evidence="3" id="KW-0238">DNA-binding</keyword>
<evidence type="ECO:0000313" key="7">
    <source>
        <dbReference type="Proteomes" id="UP000298781"/>
    </source>
</evidence>
<dbReference type="SUPFAM" id="SSF46785">
    <property type="entry name" value="Winged helix' DNA-binding domain"/>
    <property type="match status" value="1"/>
</dbReference>
<dbReference type="Pfam" id="PF00126">
    <property type="entry name" value="HTH_1"/>
    <property type="match status" value="1"/>
</dbReference>
<dbReference type="SUPFAM" id="SSF53850">
    <property type="entry name" value="Periplasmic binding protein-like II"/>
    <property type="match status" value="1"/>
</dbReference>
<evidence type="ECO:0000313" key="6">
    <source>
        <dbReference type="EMBL" id="QCI67454.1"/>
    </source>
</evidence>
<evidence type="ECO:0000256" key="4">
    <source>
        <dbReference type="ARBA" id="ARBA00023163"/>
    </source>
</evidence>
<evidence type="ECO:0000259" key="5">
    <source>
        <dbReference type="PROSITE" id="PS50931"/>
    </source>
</evidence>